<keyword evidence="2" id="KW-0966">Cell projection</keyword>
<keyword evidence="3" id="KW-1185">Reference proteome</keyword>
<dbReference type="KEGG" id="mzi:HWN40_11575"/>
<dbReference type="EMBL" id="CP058215">
    <property type="protein sequence ID" value="QLC50825.1"/>
    <property type="molecule type" value="Genomic_DNA"/>
</dbReference>
<feature type="transmembrane region" description="Helical" evidence="1">
    <location>
        <begin position="21"/>
        <end position="40"/>
    </location>
</feature>
<keyword evidence="2" id="KW-0969">Cilium</keyword>
<organism evidence="2 3">
    <name type="scientific">Methanolobus zinderi</name>
    <dbReference type="NCBI Taxonomy" id="536044"/>
    <lineage>
        <taxon>Archaea</taxon>
        <taxon>Methanobacteriati</taxon>
        <taxon>Methanobacteriota</taxon>
        <taxon>Stenosarchaea group</taxon>
        <taxon>Methanomicrobia</taxon>
        <taxon>Methanosarcinales</taxon>
        <taxon>Methanosarcinaceae</taxon>
        <taxon>Methanolobus</taxon>
    </lineage>
</organism>
<evidence type="ECO:0000313" key="2">
    <source>
        <dbReference type="EMBL" id="QLC50825.1"/>
    </source>
</evidence>
<dbReference type="GO" id="GO:0097588">
    <property type="term" value="P:archaeal or bacterial-type flagellum-dependent cell motility"/>
    <property type="evidence" value="ECO:0007669"/>
    <property type="project" value="InterPro"/>
</dbReference>
<keyword evidence="1" id="KW-0472">Membrane</keyword>
<dbReference type="PANTHER" id="PTHR35903">
    <property type="entry name" value="FLAGELLIN B1"/>
    <property type="match status" value="1"/>
</dbReference>
<name>A0A7D5IQ65_9EURY</name>
<keyword evidence="1" id="KW-0812">Transmembrane</keyword>
<protein>
    <submittedName>
        <fullName evidence="2">Flagellin</fullName>
    </submittedName>
</protein>
<dbReference type="AlphaFoldDB" id="A0A7D5IQ65"/>
<dbReference type="GO" id="GO:0005198">
    <property type="term" value="F:structural molecule activity"/>
    <property type="evidence" value="ECO:0007669"/>
    <property type="project" value="InterPro"/>
</dbReference>
<dbReference type="PANTHER" id="PTHR35903:SF1">
    <property type="entry name" value="FLAGELLIN B1"/>
    <property type="match status" value="1"/>
</dbReference>
<evidence type="ECO:0000313" key="3">
    <source>
        <dbReference type="Proteomes" id="UP000509594"/>
    </source>
</evidence>
<proteinExistence type="predicted"/>
<dbReference type="InterPro" id="IPR002774">
    <property type="entry name" value="Flagellin_arc-type"/>
</dbReference>
<accession>A0A7D5IQ65</accession>
<sequence length="265" mass="28310">MKQNRKSYIRSDKTAQIGIGTLIIFIAMVLVAAVAGAVLIQTSGVLQQKAQSTGNQATKETSSNLQIKEIEGIRAKTSATNMSLTVDLLRINVGLNAGSEPVDLSQVIVSISDGTTTNELVYADEDKAGVGTMDYYYTNGTLTNHLRALTMRGDPTPNIPHFFIAEKVRDEDGSFTQNNPTINTGDLVDLYVGTVSEDATAFKYLYLVDTTGGPGGAAPLKASGFTISPRTELRIILTPEYGAAATADMVMPSTYGSVENLKLYP</sequence>
<dbReference type="Proteomes" id="UP000509594">
    <property type="component" value="Chromosome"/>
</dbReference>
<dbReference type="Pfam" id="PF01917">
    <property type="entry name" value="Flagellin_arch-type"/>
    <property type="match status" value="1"/>
</dbReference>
<dbReference type="RefSeq" id="WP_176965880.1">
    <property type="nucleotide sequence ID" value="NZ_CP058215.1"/>
</dbReference>
<gene>
    <name evidence="2" type="ORF">HWN40_11575</name>
</gene>
<dbReference type="GeneID" id="55822324"/>
<dbReference type="OrthoDB" id="102632at2157"/>
<reference evidence="2 3" key="1">
    <citation type="submission" date="2020-06" db="EMBL/GenBank/DDBJ databases">
        <title>Methanolobus halotolerans sp. nov., isolated from a saline lake Tus in Siberia.</title>
        <authorList>
            <person name="Shen Y."/>
            <person name="Chen S.-C."/>
            <person name="Lai M.-C."/>
            <person name="Huang H.-H."/>
            <person name="Chiu H.-H."/>
            <person name="Tang S.-L."/>
            <person name="Rogozin D.Y."/>
            <person name="Degermendzhy A.G."/>
        </authorList>
    </citation>
    <scope>NUCLEOTIDE SEQUENCE [LARGE SCALE GENOMIC DNA]</scope>
    <source>
        <strain evidence="2 3">DSM 21339</strain>
    </source>
</reference>
<keyword evidence="1" id="KW-1133">Transmembrane helix</keyword>
<evidence type="ECO:0000256" key="1">
    <source>
        <dbReference type="SAM" id="Phobius"/>
    </source>
</evidence>
<keyword evidence="2" id="KW-0282">Flagellum</keyword>